<evidence type="ECO:0000256" key="4">
    <source>
        <dbReference type="PIRNR" id="PIRNR005690"/>
    </source>
</evidence>
<dbReference type="EMBL" id="JAGDEL010000034">
    <property type="protein sequence ID" value="MBO1515286.1"/>
    <property type="molecule type" value="Genomic_DNA"/>
</dbReference>
<proteinExistence type="inferred from homology"/>
<keyword evidence="6" id="KW-1133">Transmembrane helix</keyword>
<evidence type="ECO:0000313" key="8">
    <source>
        <dbReference type="Proteomes" id="UP000663981"/>
    </source>
</evidence>
<comment type="subcellular location">
    <subcellularLocation>
        <location evidence="4">Cell membrane</location>
    </subcellularLocation>
    <subcellularLocation>
        <location evidence="1">Membrane</location>
        <topology evidence="1">Multi-pass membrane protein</topology>
    </subcellularLocation>
</comment>
<feature type="transmembrane region" description="Helical" evidence="6">
    <location>
        <begin position="414"/>
        <end position="436"/>
    </location>
</feature>
<dbReference type="Proteomes" id="UP000663981">
    <property type="component" value="Unassembled WGS sequence"/>
</dbReference>
<gene>
    <name evidence="7" type="ORF">I7822_27100</name>
</gene>
<comment type="caution">
    <text evidence="7">The sequence shown here is derived from an EMBL/GenBank/DDBJ whole genome shotgun (WGS) entry which is preliminary data.</text>
</comment>
<dbReference type="InterPro" id="IPR050768">
    <property type="entry name" value="UPF0353/GerABKA_families"/>
</dbReference>
<dbReference type="PANTHER" id="PTHR22550">
    <property type="entry name" value="SPORE GERMINATION PROTEIN"/>
    <property type="match status" value="1"/>
</dbReference>
<feature type="region of interest" description="Disordered" evidence="5">
    <location>
        <begin position="515"/>
        <end position="540"/>
    </location>
</feature>
<dbReference type="PANTHER" id="PTHR22550:SF5">
    <property type="entry name" value="LEUCINE ZIPPER PROTEIN 4"/>
    <property type="match status" value="1"/>
</dbReference>
<evidence type="ECO:0000256" key="2">
    <source>
        <dbReference type="ARBA" id="ARBA00005278"/>
    </source>
</evidence>
<dbReference type="PIRSF" id="PIRSF005690">
    <property type="entry name" value="GerBA"/>
    <property type="match status" value="1"/>
</dbReference>
<evidence type="ECO:0000256" key="1">
    <source>
        <dbReference type="ARBA" id="ARBA00004141"/>
    </source>
</evidence>
<keyword evidence="6" id="KW-0812">Transmembrane</keyword>
<organism evidence="7 8">
    <name type="scientific">Metabacillus bambusae</name>
    <dbReference type="NCBI Taxonomy" id="2795218"/>
    <lineage>
        <taxon>Bacteria</taxon>
        <taxon>Bacillati</taxon>
        <taxon>Bacillota</taxon>
        <taxon>Bacilli</taxon>
        <taxon>Bacillales</taxon>
        <taxon>Bacillaceae</taxon>
        <taxon>Metabacillus</taxon>
    </lineage>
</organism>
<evidence type="ECO:0000256" key="3">
    <source>
        <dbReference type="ARBA" id="ARBA00023136"/>
    </source>
</evidence>
<accession>A0ABS3NAH9</accession>
<dbReference type="RefSeq" id="WP_207982171.1">
    <property type="nucleotide sequence ID" value="NZ_JAGDEL010000034.1"/>
</dbReference>
<keyword evidence="3 4" id="KW-0472">Membrane</keyword>
<evidence type="ECO:0000313" key="7">
    <source>
        <dbReference type="EMBL" id="MBO1515286.1"/>
    </source>
</evidence>
<feature type="transmembrane region" description="Helical" evidence="6">
    <location>
        <begin position="320"/>
        <end position="342"/>
    </location>
</feature>
<evidence type="ECO:0000256" key="5">
    <source>
        <dbReference type="SAM" id="MobiDB-lite"/>
    </source>
</evidence>
<protein>
    <submittedName>
        <fullName evidence="7">Spore germination protein</fullName>
    </submittedName>
</protein>
<sequence>MISKWFFRSKKKHKKKEIIHEMGFQEGNHKLQQDLDQMLHQIKKDLGNSPDVIVRTFQIARGSQNQVAAVYMEGLTDKEKINDFVARSLLIDPVDDALPQSVDSQNIFDFIKTRALTVGDVKVQSDWNSMMYSILSGDIIVLVNGFNSCITGNLRGGEQRSISEPESEINIRGPKDSFTESIGTNISLIRRRMKSPNLWLESMRIGNISQTEVAIMYLKGIAEDQLVEEMRRRLKDIRIDAILESGYIEELVQDQTYTPFPTVYNSERPDVVAGNLLEGRIAVLVDGTPNTLILPTTFSQFFKAAEDYYQRFDFTVFMRIIRYLSFFIVILLPSIYIAVTAYHHEMVPTPLVINLLAQREGVPFPVVIEALLMEIAFEIMREAGTRMPRAVGQAVSIVGAVVLGQAAVQAGVVTAMMVIIVSLTGIASFTMPGFTLTTTARLIRFPMMLAASTLGFYGIIIAVILLVAHMTSLRSFGIPYLSPFAPFGLKHQKDTIWRSPFKSAITRPRLFDSNQMSSLQKDKDPLSDQNDKTSEGMRTS</sequence>
<dbReference type="Pfam" id="PF03323">
    <property type="entry name" value="GerA"/>
    <property type="match status" value="1"/>
</dbReference>
<name>A0ABS3NAH9_9BACI</name>
<reference evidence="7 8" key="1">
    <citation type="submission" date="2021-03" db="EMBL/GenBank/DDBJ databases">
        <title>Whole genome sequence of Metabacillus bambusae BG109.</title>
        <authorList>
            <person name="Jeong J.W."/>
        </authorList>
    </citation>
    <scope>NUCLEOTIDE SEQUENCE [LARGE SCALE GENOMIC DNA]</scope>
    <source>
        <strain evidence="7 8">BG109</strain>
    </source>
</reference>
<feature type="transmembrane region" description="Helical" evidence="6">
    <location>
        <begin position="448"/>
        <end position="470"/>
    </location>
</feature>
<dbReference type="InterPro" id="IPR004995">
    <property type="entry name" value="Spore_Ger"/>
</dbReference>
<evidence type="ECO:0000256" key="6">
    <source>
        <dbReference type="SAM" id="Phobius"/>
    </source>
</evidence>
<feature type="compositionally biased region" description="Basic and acidic residues" evidence="5">
    <location>
        <begin position="520"/>
        <end position="540"/>
    </location>
</feature>
<comment type="similarity">
    <text evidence="2 4">Belongs to the GerABKA family.</text>
</comment>
<keyword evidence="8" id="KW-1185">Reference proteome</keyword>